<dbReference type="RefSeq" id="WP_168548335.1">
    <property type="nucleotide sequence ID" value="NZ_JAAXPR010000002.1"/>
</dbReference>
<proteinExistence type="predicted"/>
<organism evidence="1 2">
    <name type="scientific">Streptococcus ovuberis</name>
    <dbReference type="NCBI Taxonomy" id="1936207"/>
    <lineage>
        <taxon>Bacteria</taxon>
        <taxon>Bacillati</taxon>
        <taxon>Bacillota</taxon>
        <taxon>Bacilli</taxon>
        <taxon>Lactobacillales</taxon>
        <taxon>Streptococcaceae</taxon>
        <taxon>Streptococcus</taxon>
    </lineage>
</organism>
<evidence type="ECO:0000313" key="2">
    <source>
        <dbReference type="Proteomes" id="UP000522720"/>
    </source>
</evidence>
<name>A0A7X6MX69_9STRE</name>
<reference evidence="1 2" key="1">
    <citation type="submission" date="2020-04" db="EMBL/GenBank/DDBJ databases">
        <title>MicrobeNet Type strains.</title>
        <authorList>
            <person name="Nicholson A.C."/>
        </authorList>
    </citation>
    <scope>NUCLEOTIDE SEQUENCE [LARGE SCALE GENOMIC DNA]</scope>
    <source>
        <strain evidence="1 2">CCUG 69612</strain>
    </source>
</reference>
<comment type="caution">
    <text evidence="1">The sequence shown here is derived from an EMBL/GenBank/DDBJ whole genome shotgun (WGS) entry which is preliminary data.</text>
</comment>
<sequence>MCYGRHLGILSRLTYLLLEYANAEQCQRFGQLLIAEARKKKCYDYLAKGYIYSGLCQHDKALVEQGLRLLEVAGEQKLWQDMKAYVEANRSEI</sequence>
<gene>
    <name evidence="1" type="ORF">HF992_01715</name>
</gene>
<evidence type="ECO:0000313" key="1">
    <source>
        <dbReference type="EMBL" id="NKZ19581.1"/>
    </source>
</evidence>
<dbReference type="EMBL" id="JAAXPR010000002">
    <property type="protein sequence ID" value="NKZ19581.1"/>
    <property type="molecule type" value="Genomic_DNA"/>
</dbReference>
<dbReference type="AlphaFoldDB" id="A0A7X6MX69"/>
<keyword evidence="2" id="KW-1185">Reference proteome</keyword>
<accession>A0A7X6MX69</accession>
<protein>
    <submittedName>
        <fullName evidence="1">Uncharacterized protein</fullName>
    </submittedName>
</protein>
<dbReference type="Proteomes" id="UP000522720">
    <property type="component" value="Unassembled WGS sequence"/>
</dbReference>